<dbReference type="EMBL" id="VTYF01000003">
    <property type="protein sequence ID" value="NOI08714.1"/>
    <property type="molecule type" value="Genomic_DNA"/>
</dbReference>
<gene>
    <name evidence="5" type="ORF">F0254_07510</name>
</gene>
<dbReference type="Gene3D" id="3.40.109.10">
    <property type="entry name" value="NADH Oxidase"/>
    <property type="match status" value="1"/>
</dbReference>
<evidence type="ECO:0000313" key="6">
    <source>
        <dbReference type="Proteomes" id="UP000532247"/>
    </source>
</evidence>
<evidence type="ECO:0000256" key="3">
    <source>
        <dbReference type="ARBA" id="ARBA00023002"/>
    </source>
</evidence>
<dbReference type="SUPFAM" id="SSF55469">
    <property type="entry name" value="FMN-dependent nitroreductase-like"/>
    <property type="match status" value="1"/>
</dbReference>
<dbReference type="CDD" id="cd02149">
    <property type="entry name" value="NfsB-like"/>
    <property type="match status" value="1"/>
</dbReference>
<comment type="similarity">
    <text evidence="1">Belongs to the nitroreductase family.</text>
</comment>
<evidence type="ECO:0000313" key="5">
    <source>
        <dbReference type="EMBL" id="NOI08714.1"/>
    </source>
</evidence>
<comment type="caution">
    <text evidence="5">The sequence shown here is derived from an EMBL/GenBank/DDBJ whole genome shotgun (WGS) entry which is preliminary data.</text>
</comment>
<feature type="domain" description="Nitroreductase" evidence="4">
    <location>
        <begin position="37"/>
        <end position="219"/>
    </location>
</feature>
<accession>A0A7Y4EXU6</accession>
<dbReference type="PANTHER" id="PTHR43673">
    <property type="entry name" value="NAD(P)H NITROREDUCTASE YDGI-RELATED"/>
    <property type="match status" value="1"/>
</dbReference>
<protein>
    <submittedName>
        <fullName evidence="5">NAD(P)H-dependent oxidoreductase</fullName>
    </submittedName>
</protein>
<organism evidence="5 6">
    <name type="scientific">Vibrio alginolyticus</name>
    <dbReference type="NCBI Taxonomy" id="663"/>
    <lineage>
        <taxon>Bacteria</taxon>
        <taxon>Pseudomonadati</taxon>
        <taxon>Pseudomonadota</taxon>
        <taxon>Gammaproteobacteria</taxon>
        <taxon>Vibrionales</taxon>
        <taxon>Vibrionaceae</taxon>
        <taxon>Vibrio</taxon>
    </lineage>
</organism>
<evidence type="ECO:0000256" key="1">
    <source>
        <dbReference type="ARBA" id="ARBA00007118"/>
    </source>
</evidence>
<dbReference type="Pfam" id="PF00881">
    <property type="entry name" value="Nitroreductase"/>
    <property type="match status" value="1"/>
</dbReference>
<dbReference type="AlphaFoldDB" id="A0A7Y4EXU6"/>
<dbReference type="InterPro" id="IPR000415">
    <property type="entry name" value="Nitroreductase-like"/>
</dbReference>
<name>A0A7Y4EXU6_VIBAL</name>
<reference evidence="5 6" key="1">
    <citation type="submission" date="2019-09" db="EMBL/GenBank/DDBJ databases">
        <title>Draft genome sequencing and comparative genomics of hatchery-associated Vibrios.</title>
        <authorList>
            <person name="Kehlet-Delgado H."/>
            <person name="Mueller R.S."/>
        </authorList>
    </citation>
    <scope>NUCLEOTIDE SEQUENCE [LARGE SCALE GENOMIC DNA]</scope>
    <source>
        <strain evidence="5 6">081416A</strain>
    </source>
</reference>
<keyword evidence="2" id="KW-0521">NADP</keyword>
<keyword evidence="3" id="KW-0560">Oxidoreductase</keyword>
<dbReference type="GO" id="GO:0016491">
    <property type="term" value="F:oxidoreductase activity"/>
    <property type="evidence" value="ECO:0007669"/>
    <property type="project" value="UniProtKB-KW"/>
</dbReference>
<dbReference type="PANTHER" id="PTHR43673:SF10">
    <property type="entry name" value="NADH DEHYDROGENASE_NAD(P)H NITROREDUCTASE XCC3605-RELATED"/>
    <property type="match status" value="1"/>
</dbReference>
<proteinExistence type="inferred from homology"/>
<evidence type="ECO:0000256" key="2">
    <source>
        <dbReference type="ARBA" id="ARBA00022857"/>
    </source>
</evidence>
<dbReference type="Proteomes" id="UP000532247">
    <property type="component" value="Unassembled WGS sequence"/>
</dbReference>
<dbReference type="InterPro" id="IPR033878">
    <property type="entry name" value="NfsB-like"/>
</dbReference>
<evidence type="ECO:0000259" key="4">
    <source>
        <dbReference type="Pfam" id="PF00881"/>
    </source>
</evidence>
<sequence length="244" mass="27588">MNPYSRYAWLSMLVHPHLSSHKEDINVSHQIITDLNSRYTAKKYDETKRVSQEDMAIIKEALRLSASSINSQPWKFIVIESDEAKQRFHNTFANMHQFNQPHAKAASHTILFAYDPKFTKEKFAKRVDAEVTSGHLPAEMYNNFMGAYAFADANTDENGFNGNWTKAQVYLALGNLLHTLARLGIDSTPMEGVDPALIGEEFKEELEGHICEVALAIGYHKDGEDYNHGLPKARLAMDDVITTL</sequence>
<dbReference type="InterPro" id="IPR029479">
    <property type="entry name" value="Nitroreductase"/>
</dbReference>